<feature type="signal peptide" evidence="15">
    <location>
        <begin position="1"/>
        <end position="27"/>
    </location>
</feature>
<evidence type="ECO:0000256" key="14">
    <source>
        <dbReference type="SAM" id="MobiDB-lite"/>
    </source>
</evidence>
<accession>A0A9X2Q001</accession>
<keyword evidence="3 12" id="KW-1134">Transmembrane beta strand</keyword>
<reference evidence="18" key="1">
    <citation type="submission" date="2022-08" db="EMBL/GenBank/DDBJ databases">
        <title>Genomic Encyclopedia of Type Strains, Phase V (KMG-V): Genome sequencing to study the core and pangenomes of soil and plant-associated prokaryotes.</title>
        <authorList>
            <person name="Whitman W."/>
        </authorList>
    </citation>
    <scope>NUCLEOTIDE SEQUENCE</scope>
    <source>
        <strain evidence="18">SP3049</strain>
    </source>
</reference>
<feature type="chain" id="PRO_5041195056" evidence="15">
    <location>
        <begin position="28"/>
        <end position="866"/>
    </location>
</feature>
<dbReference type="Pfam" id="PF13620">
    <property type="entry name" value="CarboxypepD_reg"/>
    <property type="match status" value="1"/>
</dbReference>
<evidence type="ECO:0000256" key="8">
    <source>
        <dbReference type="ARBA" id="ARBA00023065"/>
    </source>
</evidence>
<evidence type="ECO:0000256" key="1">
    <source>
        <dbReference type="ARBA" id="ARBA00004571"/>
    </source>
</evidence>
<sequence>MASSRHLVVFISLILSILLCTTGAAGAHAHSDSTATVTGRVTQAATGAPLPGANVVLRDPETGARRYGTGADSTGAFALPDVDPARYRLVVTFVGYARHTDRIRVRAGTTMRDTVALKARPLSKQAVTVTARRAQARLDPVTVSTLAETEVNRRLGVQNVPALLSEMPSTTSHSQNGNGIGYSSLRIRGFGQRRLAVALNGVPQNDPEDYDVYWVNLYGTEPAIEDVQVQRGAGASTYGSVGIGGAINIVTDPFEPEPFVRARVGAGSFETRRLSVTANSGLLGDRYVVNARFSRVTSDGYRRNAWTTFNRFFGGIARYGDRSTLTIQAFGGLQKDGLAFSGIPKSANDDAAARRQNPSAASDDHERFHPPQVHLNHEWRFAPAWTLDQTAFWIKGEGHFDYGAPYRSAAFLRLPDGVAIGGGELTDAKRQRPLFTFGLSPDDVVLRSALDQHQVGWIPTVVYEDGTTETTVGLEARLHRSLRWGRIQEAAPPIPDAVVGADANHRLWQYRSEKIITSAFASHLFRPERFGGRLAIQADLQLTGRQYRFYDEKTFGREDMQAHAFTTPYFFVNPRLGATLAPDQPLRAYASVAWAHREPRRTQLYDGGEGPAGATPRFEQRPDGSYNYDEPLIEPEQLVDVEAGATLERPRYRLSVNGFWMEFWDEIVPSGGVDPFGVPRTGNADRSRHAGLEVEGTARLLPGWTLSGNAMLARTRFVDFTEYRALGDTTVALERDGNPIASSPEQLANLRTSYSWKGLTASLNLHAVGRQYVNNAGGTAASRREDGTVTYEEDDALSVDPYALFGASLTYEPPSTSSFRGLRLQVTADNLFDTHVLQHGFLGTGGPRFYPAATRHFFVELRYTLR</sequence>
<comment type="similarity">
    <text evidence="12 13">Belongs to the TonB-dependent receptor family.</text>
</comment>
<dbReference type="EMBL" id="JANUAE010000001">
    <property type="protein sequence ID" value="MCS3708691.1"/>
    <property type="molecule type" value="Genomic_DNA"/>
</dbReference>
<dbReference type="GeneID" id="83729188"/>
<evidence type="ECO:0000256" key="13">
    <source>
        <dbReference type="RuleBase" id="RU003357"/>
    </source>
</evidence>
<dbReference type="SUPFAM" id="SSF49452">
    <property type="entry name" value="Starch-binding domain-like"/>
    <property type="match status" value="1"/>
</dbReference>
<dbReference type="GO" id="GO:0015344">
    <property type="term" value="F:siderophore uptake transmembrane transporter activity"/>
    <property type="evidence" value="ECO:0007669"/>
    <property type="project" value="TreeGrafter"/>
</dbReference>
<feature type="domain" description="TonB-dependent receptor-like beta-barrel" evidence="16">
    <location>
        <begin position="327"/>
        <end position="831"/>
    </location>
</feature>
<dbReference type="RefSeq" id="WP_162892315.1">
    <property type="nucleotide sequence ID" value="NZ_CALTSL010000003.1"/>
</dbReference>
<organism evidence="18 19">
    <name type="scientific">Salinibacter ruber</name>
    <dbReference type="NCBI Taxonomy" id="146919"/>
    <lineage>
        <taxon>Bacteria</taxon>
        <taxon>Pseudomonadati</taxon>
        <taxon>Rhodothermota</taxon>
        <taxon>Rhodothermia</taxon>
        <taxon>Rhodothermales</taxon>
        <taxon>Salinibacteraceae</taxon>
        <taxon>Salinibacter</taxon>
    </lineage>
</organism>
<keyword evidence="4" id="KW-0410">Iron transport</keyword>
<evidence type="ECO:0000259" key="16">
    <source>
        <dbReference type="Pfam" id="PF00593"/>
    </source>
</evidence>
<evidence type="ECO:0000256" key="12">
    <source>
        <dbReference type="PROSITE-ProRule" id="PRU01360"/>
    </source>
</evidence>
<dbReference type="AlphaFoldDB" id="A0A9X2Q001"/>
<gene>
    <name evidence="18" type="ORF">GGP61_000278</name>
</gene>
<dbReference type="InterPro" id="IPR013784">
    <property type="entry name" value="Carb-bd-like_fold"/>
</dbReference>
<evidence type="ECO:0000259" key="17">
    <source>
        <dbReference type="Pfam" id="PF07715"/>
    </source>
</evidence>
<dbReference type="InterPro" id="IPR000531">
    <property type="entry name" value="Beta-barrel_TonB"/>
</dbReference>
<dbReference type="InterPro" id="IPR036942">
    <property type="entry name" value="Beta-barrel_TonB_sf"/>
</dbReference>
<dbReference type="SUPFAM" id="SSF56935">
    <property type="entry name" value="Porins"/>
    <property type="match status" value="1"/>
</dbReference>
<keyword evidence="9 13" id="KW-0798">TonB box</keyword>
<proteinExistence type="inferred from homology"/>
<dbReference type="Pfam" id="PF00593">
    <property type="entry name" value="TonB_dep_Rec_b-barrel"/>
    <property type="match status" value="1"/>
</dbReference>
<evidence type="ECO:0000256" key="11">
    <source>
        <dbReference type="ARBA" id="ARBA00023237"/>
    </source>
</evidence>
<evidence type="ECO:0000256" key="7">
    <source>
        <dbReference type="ARBA" id="ARBA00023004"/>
    </source>
</evidence>
<evidence type="ECO:0000256" key="15">
    <source>
        <dbReference type="SAM" id="SignalP"/>
    </source>
</evidence>
<evidence type="ECO:0000313" key="19">
    <source>
        <dbReference type="Proteomes" id="UP001155057"/>
    </source>
</evidence>
<feature type="region of interest" description="Disordered" evidence="14">
    <location>
        <begin position="601"/>
        <end position="625"/>
    </location>
</feature>
<protein>
    <submittedName>
        <fullName evidence="18">Iron complex outermembrane receptor protein</fullName>
    </submittedName>
</protein>
<evidence type="ECO:0000256" key="3">
    <source>
        <dbReference type="ARBA" id="ARBA00022452"/>
    </source>
</evidence>
<feature type="domain" description="TonB-dependent receptor plug" evidence="17">
    <location>
        <begin position="140"/>
        <end position="246"/>
    </location>
</feature>
<evidence type="ECO:0000313" key="18">
    <source>
        <dbReference type="EMBL" id="MCS3708691.1"/>
    </source>
</evidence>
<comment type="subcellular location">
    <subcellularLocation>
        <location evidence="1 12">Cell outer membrane</location>
        <topology evidence="1 12">Multi-pass membrane protein</topology>
    </subcellularLocation>
</comment>
<dbReference type="InterPro" id="IPR012910">
    <property type="entry name" value="Plug_dom"/>
</dbReference>
<dbReference type="Gene3D" id="2.60.40.1120">
    <property type="entry name" value="Carboxypeptidase-like, regulatory domain"/>
    <property type="match status" value="1"/>
</dbReference>
<evidence type="ECO:0000256" key="10">
    <source>
        <dbReference type="ARBA" id="ARBA00023136"/>
    </source>
</evidence>
<dbReference type="Pfam" id="PF07715">
    <property type="entry name" value="Plug"/>
    <property type="match status" value="1"/>
</dbReference>
<evidence type="ECO:0000256" key="5">
    <source>
        <dbReference type="ARBA" id="ARBA00022692"/>
    </source>
</evidence>
<name>A0A9X2Q001_9BACT</name>
<dbReference type="PANTHER" id="PTHR32552:SF68">
    <property type="entry name" value="FERRICHROME OUTER MEMBRANE TRANSPORTER_PHAGE RECEPTOR"/>
    <property type="match status" value="1"/>
</dbReference>
<dbReference type="GO" id="GO:0030246">
    <property type="term" value="F:carbohydrate binding"/>
    <property type="evidence" value="ECO:0007669"/>
    <property type="project" value="InterPro"/>
</dbReference>
<keyword evidence="11 12" id="KW-0998">Cell outer membrane</keyword>
<dbReference type="PANTHER" id="PTHR32552">
    <property type="entry name" value="FERRICHROME IRON RECEPTOR-RELATED"/>
    <property type="match status" value="1"/>
</dbReference>
<evidence type="ECO:0000256" key="2">
    <source>
        <dbReference type="ARBA" id="ARBA00022448"/>
    </source>
</evidence>
<dbReference type="Proteomes" id="UP001155057">
    <property type="component" value="Unassembled WGS sequence"/>
</dbReference>
<dbReference type="Gene3D" id="2.170.130.10">
    <property type="entry name" value="TonB-dependent receptor, plug domain"/>
    <property type="match status" value="1"/>
</dbReference>
<dbReference type="InterPro" id="IPR039426">
    <property type="entry name" value="TonB-dep_rcpt-like"/>
</dbReference>
<dbReference type="Gene3D" id="2.40.170.20">
    <property type="entry name" value="TonB-dependent receptor, beta-barrel domain"/>
    <property type="match status" value="1"/>
</dbReference>
<keyword evidence="6 15" id="KW-0732">Signal</keyword>
<keyword evidence="18" id="KW-0675">Receptor</keyword>
<keyword evidence="10 12" id="KW-0472">Membrane</keyword>
<evidence type="ECO:0000256" key="6">
    <source>
        <dbReference type="ARBA" id="ARBA00022729"/>
    </source>
</evidence>
<keyword evidence="2 12" id="KW-0813">Transport</keyword>
<comment type="caution">
    <text evidence="18">The sequence shown here is derived from an EMBL/GenBank/DDBJ whole genome shotgun (WGS) entry which is preliminary data.</text>
</comment>
<keyword evidence="8" id="KW-0406">Ion transport</keyword>
<dbReference type="PROSITE" id="PS52016">
    <property type="entry name" value="TONB_DEPENDENT_REC_3"/>
    <property type="match status" value="1"/>
</dbReference>
<dbReference type="GO" id="GO:0009279">
    <property type="term" value="C:cell outer membrane"/>
    <property type="evidence" value="ECO:0007669"/>
    <property type="project" value="UniProtKB-SubCell"/>
</dbReference>
<evidence type="ECO:0000256" key="9">
    <source>
        <dbReference type="ARBA" id="ARBA00023077"/>
    </source>
</evidence>
<evidence type="ECO:0000256" key="4">
    <source>
        <dbReference type="ARBA" id="ARBA00022496"/>
    </source>
</evidence>
<keyword evidence="5 12" id="KW-0812">Transmembrane</keyword>
<keyword evidence="7" id="KW-0408">Iron</keyword>
<feature type="region of interest" description="Disordered" evidence="14">
    <location>
        <begin position="347"/>
        <end position="369"/>
    </location>
</feature>
<dbReference type="InterPro" id="IPR037066">
    <property type="entry name" value="Plug_dom_sf"/>
</dbReference>